<evidence type="ECO:0000313" key="1">
    <source>
        <dbReference type="EMBL" id="AUG87685.1"/>
    </source>
</evidence>
<dbReference type="RefSeq" id="YP_009796689.1">
    <property type="nucleotide sequence ID" value="NC_047903.1"/>
</dbReference>
<name>A0A2H5BN26_9CAUD</name>
<evidence type="ECO:0000313" key="2">
    <source>
        <dbReference type="Proteomes" id="UP000241061"/>
    </source>
</evidence>
<reference evidence="2" key="1">
    <citation type="submission" date="2017-11" db="EMBL/GenBank/DDBJ databases">
        <authorList>
            <person name="Katharios P."/>
        </authorList>
    </citation>
    <scope>NUCLEOTIDE SEQUENCE [LARGE SCALE GENOMIC DNA]</scope>
</reference>
<dbReference type="EMBL" id="MG545917">
    <property type="protein sequence ID" value="AUG87685.1"/>
    <property type="molecule type" value="Genomic_DNA"/>
</dbReference>
<accession>A0A2H5BN26</accession>
<dbReference type="Proteomes" id="UP000241061">
    <property type="component" value="Segment"/>
</dbReference>
<keyword evidence="2" id="KW-1185">Reference proteome</keyword>
<dbReference type="KEGG" id="vg:54987080"/>
<organism evidence="1 2">
    <name type="scientific">Vibrio phage VEN</name>
    <dbReference type="NCBI Taxonomy" id="2059879"/>
    <lineage>
        <taxon>Viruses</taxon>
        <taxon>Duplodnaviria</taxon>
        <taxon>Heunggongvirae</taxon>
        <taxon>Uroviricota</taxon>
        <taxon>Caudoviricetes</taxon>
        <taxon>Autographivirales</taxon>
        <taxon>Autosignataviridae</taxon>
        <taxon>Colwellvirinae</taxon>
        <taxon>Trungvirus</taxon>
        <taxon>Trungvirus VEN</taxon>
    </lineage>
</organism>
<proteinExistence type="predicted"/>
<dbReference type="GeneID" id="54987080"/>
<protein>
    <submittedName>
        <fullName evidence="1">Uncharacterized protein</fullName>
    </submittedName>
</protein>
<sequence>MKCKVVEIILKPEDAKAAGRARLAKEDDTEVTSAMQAETYRGPVFIENDTTTKALHLMYRDGVACVNFENEDGDRVNYDYPIADLKRIKHIAN</sequence>